<dbReference type="AlphaFoldDB" id="A0A829GFI6"/>
<feature type="non-terminal residue" evidence="1">
    <location>
        <position position="108"/>
    </location>
</feature>
<dbReference type="Proteomes" id="UP000014316">
    <property type="component" value="Unassembled WGS sequence"/>
</dbReference>
<gene>
    <name evidence="1" type="ORF">Lpp123_07205</name>
</gene>
<reference evidence="1 2" key="1">
    <citation type="journal article" date="2013" name="PLoS ONE">
        <title>Lactobacillus paracasei comparative genomics: towards species pan-genome definition and exploitation of diversity.</title>
        <authorList>
            <person name="Smokvina T."/>
            <person name="Wels M."/>
            <person name="Polka J."/>
            <person name="Chervaux C."/>
            <person name="Brisse S."/>
            <person name="Boekhorst J."/>
            <person name="van Hylckama Vlieg J.E."/>
            <person name="Siezen R.J."/>
        </authorList>
    </citation>
    <scope>NUCLEOTIDE SEQUENCE [LARGE SCALE GENOMIC DNA]</scope>
    <source>
        <strain evidence="1 2">Lpp123</strain>
    </source>
</reference>
<dbReference type="SUPFAM" id="SSF51735">
    <property type="entry name" value="NAD(P)-binding Rossmann-fold domains"/>
    <property type="match status" value="1"/>
</dbReference>
<evidence type="ECO:0000313" key="2">
    <source>
        <dbReference type="Proteomes" id="UP000014316"/>
    </source>
</evidence>
<dbReference type="InterPro" id="IPR036291">
    <property type="entry name" value="NAD(P)-bd_dom_sf"/>
</dbReference>
<dbReference type="EMBL" id="ANJW01000416">
    <property type="protein sequence ID" value="EPC54837.1"/>
    <property type="molecule type" value="Genomic_DNA"/>
</dbReference>
<protein>
    <submittedName>
        <fullName evidence="1">Malate/lactate dehydrogenase</fullName>
    </submittedName>
</protein>
<dbReference type="PROSITE" id="PS51257">
    <property type="entry name" value="PROKAR_LIPOPROTEIN"/>
    <property type="match status" value="1"/>
</dbReference>
<comment type="caution">
    <text evidence="1">The sequence shown here is derived from an EMBL/GenBank/DDBJ whole genome shotgun (WGS) entry which is preliminary data.</text>
</comment>
<proteinExistence type="predicted"/>
<accession>A0A829GFI6</accession>
<name>A0A829GFI6_LACPA</name>
<organism evidence="1 2">
    <name type="scientific">Lacticaseibacillus paracasei subsp. paracasei Lpp123</name>
    <dbReference type="NCBI Taxonomy" id="1256201"/>
    <lineage>
        <taxon>Bacteria</taxon>
        <taxon>Bacillati</taxon>
        <taxon>Bacillota</taxon>
        <taxon>Bacilli</taxon>
        <taxon>Lactobacillales</taxon>
        <taxon>Lactobacillaceae</taxon>
        <taxon>Lacticaseibacillus</taxon>
    </lineage>
</organism>
<sequence length="108" mass="11653">MQRVVVSGASIGTQGLLETLIASQLLLTVGCYEPDESLIDMVGLTALSQICQNTFAKVTPKVLKAADILILTDTGSPDADDFIETNIAAIRKVLQFSEWRRASQVESL</sequence>
<evidence type="ECO:0000313" key="1">
    <source>
        <dbReference type="EMBL" id="EPC54837.1"/>
    </source>
</evidence>